<dbReference type="Pfam" id="PF04493">
    <property type="entry name" value="Endonuclease_5"/>
    <property type="match status" value="1"/>
</dbReference>
<dbReference type="GO" id="GO:0004519">
    <property type="term" value="F:endonuclease activity"/>
    <property type="evidence" value="ECO:0007669"/>
    <property type="project" value="UniProtKB-KW"/>
</dbReference>
<dbReference type="KEGG" id="dsw:QR90_00060"/>
<reference evidence="2" key="1">
    <citation type="submission" date="2014-11" db="EMBL/GenBank/DDBJ databases">
        <title>Hymenobacter sp. DG25B genome submission.</title>
        <authorList>
            <person name="Jung H.-Y."/>
            <person name="Kim M.K."/>
            <person name="Srinivasan S."/>
            <person name="Lim S."/>
        </authorList>
    </citation>
    <scope>NUCLEOTIDE SEQUENCE [LARGE SCALE GENOMIC DNA]</scope>
    <source>
        <strain evidence="2">DY59</strain>
    </source>
</reference>
<dbReference type="AlphaFoldDB" id="A0A0A7KCN2"/>
<name>A0A0A7KCN2_9DEIO</name>
<organism evidence="1 2">
    <name type="scientific">Deinococcus radiopugnans</name>
    <dbReference type="NCBI Taxonomy" id="57497"/>
    <lineage>
        <taxon>Bacteria</taxon>
        <taxon>Thermotogati</taxon>
        <taxon>Deinococcota</taxon>
        <taxon>Deinococci</taxon>
        <taxon>Deinococcales</taxon>
        <taxon>Deinococcaceae</taxon>
        <taxon>Deinococcus</taxon>
    </lineage>
</organism>
<dbReference type="RefSeq" id="WP_039681513.1">
    <property type="nucleotide sequence ID" value="NZ_CP010028.1"/>
</dbReference>
<keyword evidence="1" id="KW-0378">Hydrolase</keyword>
<sequence>MLICTDVDYRPDGTARAAGVMFREWMDATPTHELVVSVAEVEPYQPGAFYRRELPCLLALLEQAAQLHPLDAVMIDGYVTLDACGRAGLGLYLFEALPRVLSVAVPVIGVAKTAFQGSGHAVAVTRGDSLTPLFITAVGLDVAEAAGHVVQMAGPYRLPTLLKRADALCRRAP</sequence>
<evidence type="ECO:0000313" key="2">
    <source>
        <dbReference type="Proteomes" id="UP000030634"/>
    </source>
</evidence>
<dbReference type="Proteomes" id="UP000030634">
    <property type="component" value="Chromosome"/>
</dbReference>
<dbReference type="HOGENOM" id="CLU_1591036_0_0_0"/>
<dbReference type="EMBL" id="CP010028">
    <property type="protein sequence ID" value="AIZ43876.1"/>
    <property type="molecule type" value="Genomic_DNA"/>
</dbReference>
<gene>
    <name evidence="1" type="ORF">QR90_00060</name>
</gene>
<evidence type="ECO:0000313" key="1">
    <source>
        <dbReference type="EMBL" id="AIZ43876.1"/>
    </source>
</evidence>
<accession>A0A0A7KCN2</accession>
<keyword evidence="1" id="KW-0255">Endonuclease</keyword>
<dbReference type="STRING" id="1182571.QR90_00060"/>
<dbReference type="Gene3D" id="3.30.2170.10">
    <property type="entry name" value="archaeoglobus fulgidus dsm 4304 superfamily"/>
    <property type="match status" value="1"/>
</dbReference>
<keyword evidence="1" id="KW-0540">Nuclease</keyword>
<protein>
    <submittedName>
        <fullName evidence="1">Endonuclease V</fullName>
    </submittedName>
</protein>
<dbReference type="InterPro" id="IPR007581">
    <property type="entry name" value="Endonuclease-V"/>
</dbReference>
<dbReference type="GO" id="GO:0006281">
    <property type="term" value="P:DNA repair"/>
    <property type="evidence" value="ECO:0007669"/>
    <property type="project" value="InterPro"/>
</dbReference>
<proteinExistence type="predicted"/>